<keyword evidence="2" id="KW-0479">Metal-binding</keyword>
<gene>
    <name evidence="5" type="ORF">ACFSBI_00220</name>
</gene>
<evidence type="ECO:0000313" key="5">
    <source>
        <dbReference type="EMBL" id="MFD1719961.1"/>
    </source>
</evidence>
<accession>A0ABW4L8V1</accession>
<keyword evidence="6" id="KW-1185">Reference proteome</keyword>
<dbReference type="Pfam" id="PF00884">
    <property type="entry name" value="Sulfatase"/>
    <property type="match status" value="1"/>
</dbReference>
<dbReference type="Gene3D" id="3.40.720.10">
    <property type="entry name" value="Alkaline Phosphatase, subunit A"/>
    <property type="match status" value="1"/>
</dbReference>
<dbReference type="InterPro" id="IPR000917">
    <property type="entry name" value="Sulfatase_N"/>
</dbReference>
<proteinExistence type="inferred from homology"/>
<dbReference type="PANTHER" id="PTHR45953">
    <property type="entry name" value="IDURONATE 2-SULFATASE"/>
    <property type="match status" value="1"/>
</dbReference>
<dbReference type="SUPFAM" id="SSF53649">
    <property type="entry name" value="Alkaline phosphatase-like"/>
    <property type="match status" value="1"/>
</dbReference>
<dbReference type="EMBL" id="JBHUEA010000001">
    <property type="protein sequence ID" value="MFD1719961.1"/>
    <property type="molecule type" value="Genomic_DNA"/>
</dbReference>
<evidence type="ECO:0000313" key="6">
    <source>
        <dbReference type="Proteomes" id="UP001597347"/>
    </source>
</evidence>
<evidence type="ECO:0000256" key="3">
    <source>
        <dbReference type="ARBA" id="ARBA00022801"/>
    </source>
</evidence>
<feature type="domain" description="Sulfatase N-terminal" evidence="4">
    <location>
        <begin position="5"/>
        <end position="365"/>
    </location>
</feature>
<dbReference type="InterPro" id="IPR017850">
    <property type="entry name" value="Alkaline_phosphatase_core_sf"/>
</dbReference>
<evidence type="ECO:0000256" key="2">
    <source>
        <dbReference type="ARBA" id="ARBA00022723"/>
    </source>
</evidence>
<dbReference type="PROSITE" id="PS00523">
    <property type="entry name" value="SULFATASE_1"/>
    <property type="match status" value="1"/>
</dbReference>
<protein>
    <submittedName>
        <fullName evidence="5">Sulfatase</fullName>
    </submittedName>
</protein>
<comment type="similarity">
    <text evidence="1">Belongs to the sulfatase family.</text>
</comment>
<dbReference type="PANTHER" id="PTHR45953:SF1">
    <property type="entry name" value="IDURONATE 2-SULFATASE"/>
    <property type="match status" value="1"/>
</dbReference>
<comment type="caution">
    <text evidence="5">The sequence shown here is derived from an EMBL/GenBank/DDBJ whole genome shotgun (WGS) entry which is preliminary data.</text>
</comment>
<keyword evidence="3" id="KW-0378">Hydrolase</keyword>
<dbReference type="Proteomes" id="UP001597347">
    <property type="component" value="Unassembled WGS sequence"/>
</dbReference>
<sequence>MTDRPNILWICTDQQRWDTLGAYGNGWTRTPNLDALAAGGTILDAAYAQSPVCTPSRASFLTGRYPRTTGARQNGQSIPEGEVLLPRLLADAGYVCGLSGKLHVAASHWSVSPGTEPRIDDGYSEFHWSHDPRPEWQSNEYHHWLHRKGVTYSTPPLEGSDHVLVGMPEEAHQTTWCAETAIDFIEAGRDARTPWFFSVNIFDPHHPFDPPASYLQRYLDRLDEIPLPDYVEGELADKPVFQRIDHENAYGGEEPYHYDGMSDREHRLVRAAYWAMCDLIDVQVGRMLRSLEETGQLEDTIVVFSTDHGEMLGDHGIYLKGPYFYEPAVRVPLIVSQPGTVPGGRRIEDLVELVDLAPTLLEAVGLPRHEGMQGRSIWADLTGQDAAATAPRESVYSEYYNAMPWHPDPKPQATMIRTTRHKLVAFHGIDAGELYDLEADPGEHRNLWRSPEHVAVKADLLTRLAERMAFTADPLPARTANF</sequence>
<dbReference type="InterPro" id="IPR024607">
    <property type="entry name" value="Sulfatase_CS"/>
</dbReference>
<reference evidence="6" key="1">
    <citation type="journal article" date="2019" name="Int. J. Syst. Evol. Microbiol.">
        <title>The Global Catalogue of Microorganisms (GCM) 10K type strain sequencing project: providing services to taxonomists for standard genome sequencing and annotation.</title>
        <authorList>
            <consortium name="The Broad Institute Genomics Platform"/>
            <consortium name="The Broad Institute Genome Sequencing Center for Infectious Disease"/>
            <person name="Wu L."/>
            <person name="Ma J."/>
        </authorList>
    </citation>
    <scope>NUCLEOTIDE SEQUENCE [LARGE SCALE GENOMIC DNA]</scope>
    <source>
        <strain evidence="6">CGMCC 1.12471</strain>
    </source>
</reference>
<evidence type="ECO:0000259" key="4">
    <source>
        <dbReference type="Pfam" id="PF00884"/>
    </source>
</evidence>
<name>A0ABW4L8V1_9MICO</name>
<evidence type="ECO:0000256" key="1">
    <source>
        <dbReference type="ARBA" id="ARBA00008779"/>
    </source>
</evidence>
<organism evidence="5 6">
    <name type="scientific">Amnibacterium endophyticum</name>
    <dbReference type="NCBI Taxonomy" id="2109337"/>
    <lineage>
        <taxon>Bacteria</taxon>
        <taxon>Bacillati</taxon>
        <taxon>Actinomycetota</taxon>
        <taxon>Actinomycetes</taxon>
        <taxon>Micrococcales</taxon>
        <taxon>Microbacteriaceae</taxon>
        <taxon>Amnibacterium</taxon>
    </lineage>
</organism>
<dbReference type="RefSeq" id="WP_377931168.1">
    <property type="nucleotide sequence ID" value="NZ_JBHUEA010000001.1"/>
</dbReference>